<organism evidence="1 2">
    <name type="scientific">Geodermatophilus saharensis</name>
    <dbReference type="NCBI Taxonomy" id="1137994"/>
    <lineage>
        <taxon>Bacteria</taxon>
        <taxon>Bacillati</taxon>
        <taxon>Actinomycetota</taxon>
        <taxon>Actinomycetes</taxon>
        <taxon>Geodermatophilales</taxon>
        <taxon>Geodermatophilaceae</taxon>
        <taxon>Geodermatophilus</taxon>
    </lineage>
</organism>
<proteinExistence type="predicted"/>
<dbReference type="InterPro" id="IPR013207">
    <property type="entry name" value="LGFP"/>
</dbReference>
<dbReference type="RefSeq" id="WP_089402235.1">
    <property type="nucleotide sequence ID" value="NZ_FZOH01000001.1"/>
</dbReference>
<keyword evidence="2" id="KW-1185">Reference proteome</keyword>
<protein>
    <submittedName>
        <fullName evidence="1">Uncharacterized conserved protein, contains LGFP repeats</fullName>
    </submittedName>
</protein>
<reference evidence="2" key="1">
    <citation type="submission" date="2017-06" db="EMBL/GenBank/DDBJ databases">
        <authorList>
            <person name="Varghese N."/>
            <person name="Submissions S."/>
        </authorList>
    </citation>
    <scope>NUCLEOTIDE SEQUENCE [LARGE SCALE GENOMIC DNA]</scope>
    <source>
        <strain evidence="2">DSM 45423</strain>
    </source>
</reference>
<dbReference type="EMBL" id="FZOH01000001">
    <property type="protein sequence ID" value="SNR88490.1"/>
    <property type="molecule type" value="Genomic_DNA"/>
</dbReference>
<name>A0A238ZYV0_9ACTN</name>
<evidence type="ECO:0000313" key="1">
    <source>
        <dbReference type="EMBL" id="SNR88490.1"/>
    </source>
</evidence>
<sequence>MTRLLRPRLTVVALLVLGLAAALSLVGSSAPPALRESADLGRFDPGNIIDDTVFYDSTTMNADQVQAFLAANGSGLAGLRFDTWTRTGDDYCGAYAGAAQETAAAVIAKVARACGINPQVLLVTLQKEQGLVKDASISADQLRKAMGYACPDTPAGCDATYNGFYNQVYMASRQFKRYQALPNRYGYVAGRVNTIPYFPNDPTCGSAQVYIENQATAGLYNYTPYVPNAASLAAGYKASTDRCASYGNRNFYNYFTDWFGSTQTSGAAAVTDKARALAATGRGLGAALGDVACDLPGGGCRQRYELGDVFWSAMTGAHDVRGEILAKYLATGGPTYMGYPVGDDQRDTRVVSTAVWYSNFQYGDIVWSQATKAQVVRGPIRDHWLALGASAGSLGLPTSSDAPAGGGGFVVDFQGGSVYWSAATGAHDVRGAILTKYRQAGGPAALGYPTSNDSRDRAVASTPVYYVNFQGGDVVWSAATGAQVVRGPILQRWIALGASAGPLGLPVTSDAVAPGGKGYVVDFQGGSVYWSPATGAHDVRGAILARYRSFGGPPVLGYPTGDDSPDRNAPGVWFTNFQGGDVVWSQATGAQVVRGAIREHWLRLGASAGTLGLPVTSDAVAPGNGGYVVHFQRGAVYWSPATGAHAVQGPIAVKYAEVGGPLFVGYPVGEQGTDRAAPGVTYSNFQGGDIVHSQATGAQVVRGAILAHWLSLGASAGPLGLPVTTDALAPGNGGYVVDFQRGSIYWSPATGAHDVRGAILAAYRTAGGPPYLGYPTGDDSRDPRVTATPVYYSNFQGGDVVWSAGTGAQVVRGDILRKWLELGASSGRLGLPVTSEALIPGGQGFVVDFQRGSVYWSASTGARWVASAINEEYAARGGPAGELGYPKTDTTTLPTGQQQVVFQNGTLTR</sequence>
<dbReference type="Pfam" id="PF08310">
    <property type="entry name" value="LGFP"/>
    <property type="match status" value="11"/>
</dbReference>
<gene>
    <name evidence="1" type="ORF">SAMN04488107_0441</name>
</gene>
<accession>A0A238ZYV0</accession>
<dbReference type="AlphaFoldDB" id="A0A238ZYV0"/>
<dbReference type="Proteomes" id="UP000198386">
    <property type="component" value="Unassembled WGS sequence"/>
</dbReference>
<dbReference type="OrthoDB" id="9764271at2"/>
<evidence type="ECO:0000313" key="2">
    <source>
        <dbReference type="Proteomes" id="UP000198386"/>
    </source>
</evidence>